<dbReference type="EMBL" id="LT615367">
    <property type="protein sequence ID" value="SLM61299.1"/>
    <property type="molecule type" value="Genomic_DNA"/>
</dbReference>
<reference evidence="1 2" key="1">
    <citation type="submission" date="2016-09" db="EMBL/GenBank/DDBJ databases">
        <authorList>
            <person name="Reverchon S."/>
            <person name="Nasser W."/>
            <person name="Leonard S."/>
            <person name="Brochier C."/>
            <person name="Duprey A."/>
        </authorList>
    </citation>
    <scope>NUCLEOTIDE SEQUENCE [LARGE SCALE GENOMIC DNA]</scope>
    <source>
        <strain evidence="1 2">174/2</strain>
    </source>
</reference>
<name>A0A375A6L2_9GAMM</name>
<dbReference type="AlphaFoldDB" id="A0A375A6L2"/>
<dbReference type="RefSeq" id="WP_180706206.1">
    <property type="nucleotide sequence ID" value="NZ_LT615367.1"/>
</dbReference>
<evidence type="ECO:0000313" key="2">
    <source>
        <dbReference type="Proteomes" id="UP000294820"/>
    </source>
</evidence>
<dbReference type="Proteomes" id="UP000294820">
    <property type="component" value="Chromosome 1"/>
</dbReference>
<gene>
    <name evidence="1" type="ORF">DAQ1742_00173</name>
</gene>
<protein>
    <submittedName>
        <fullName evidence="1">Uncharacterized protein</fullName>
    </submittedName>
</protein>
<evidence type="ECO:0000313" key="1">
    <source>
        <dbReference type="EMBL" id="SLM61299.1"/>
    </source>
</evidence>
<sequence>METREILDGFTYVCENFYVVKTPLIFDMKETKIEDFFDTKTLSKKLGEKSFTTNNKFDKNLYFGKKKFAEIIVKQNHKDIDFSKFKMIIELFKNIFIDYQHRINI</sequence>
<proteinExistence type="predicted"/>
<organism evidence="1 2">
    <name type="scientific">Dickeya aquatica</name>
    <dbReference type="NCBI Taxonomy" id="1401087"/>
    <lineage>
        <taxon>Bacteria</taxon>
        <taxon>Pseudomonadati</taxon>
        <taxon>Pseudomonadota</taxon>
        <taxon>Gammaproteobacteria</taxon>
        <taxon>Enterobacterales</taxon>
        <taxon>Pectobacteriaceae</taxon>
        <taxon>Dickeya</taxon>
    </lineage>
</organism>
<keyword evidence="2" id="KW-1185">Reference proteome</keyword>
<dbReference type="KEGG" id="daq:DAQ1742_00173"/>
<accession>A0A375A6L2</accession>